<reference evidence="1 2" key="1">
    <citation type="submission" date="2024-06" db="EMBL/GenBank/DDBJ databases">
        <title>Genomic Encyclopedia of Type Strains, Phase IV (KMG-IV): sequencing the most valuable type-strain genomes for metagenomic binning, comparative biology and taxonomic classification.</title>
        <authorList>
            <person name="Goeker M."/>
        </authorList>
    </citation>
    <scope>NUCLEOTIDE SEQUENCE [LARGE SCALE GENOMIC DNA]</scope>
    <source>
        <strain evidence="1 2">DSM 17809</strain>
    </source>
</reference>
<sequence length="90" mass="9634">MLGRADRTGIIRPEHTKLMASKNGLIPAMVLVDGVVAGTWRVEVKRKTCAVAIRLFEKVSAKDRKAIEAEAASVAKFLAPEAALAVTFGD</sequence>
<accession>A0ABV2EL84</accession>
<dbReference type="EMBL" id="JBEPLU010000002">
    <property type="protein sequence ID" value="MET3527814.1"/>
    <property type="molecule type" value="Genomic_DNA"/>
</dbReference>
<gene>
    <name evidence="1" type="ORF">ABID41_002932</name>
</gene>
<evidence type="ECO:0000313" key="1">
    <source>
        <dbReference type="EMBL" id="MET3527814.1"/>
    </source>
</evidence>
<evidence type="ECO:0008006" key="3">
    <source>
        <dbReference type="Google" id="ProtNLM"/>
    </source>
</evidence>
<dbReference type="Pfam" id="PF06224">
    <property type="entry name" value="AlkZ-like"/>
    <property type="match status" value="1"/>
</dbReference>
<comment type="caution">
    <text evidence="1">The sequence shown here is derived from an EMBL/GenBank/DDBJ whole genome shotgun (WGS) entry which is preliminary data.</text>
</comment>
<evidence type="ECO:0000313" key="2">
    <source>
        <dbReference type="Proteomes" id="UP001549110"/>
    </source>
</evidence>
<name>A0ABV2EL84_9CAUL</name>
<dbReference type="InterPro" id="IPR009351">
    <property type="entry name" value="AlkZ-like"/>
</dbReference>
<proteinExistence type="predicted"/>
<keyword evidence="2" id="KW-1185">Reference proteome</keyword>
<dbReference type="Proteomes" id="UP001549110">
    <property type="component" value="Unassembled WGS sequence"/>
</dbReference>
<organism evidence="1 2">
    <name type="scientific">Phenylobacterium koreense</name>
    <dbReference type="NCBI Taxonomy" id="266125"/>
    <lineage>
        <taxon>Bacteria</taxon>
        <taxon>Pseudomonadati</taxon>
        <taxon>Pseudomonadota</taxon>
        <taxon>Alphaproteobacteria</taxon>
        <taxon>Caulobacterales</taxon>
        <taxon>Caulobacteraceae</taxon>
        <taxon>Phenylobacterium</taxon>
    </lineage>
</organism>
<protein>
    <recommendedName>
        <fullName evidence="3">Winged helix DNA-binding domain-containing protein</fullName>
    </recommendedName>
</protein>
<dbReference type="PANTHER" id="PTHR38479">
    <property type="entry name" value="LMO0824 PROTEIN"/>
    <property type="match status" value="1"/>
</dbReference>
<dbReference type="PANTHER" id="PTHR38479:SF2">
    <property type="entry name" value="WINGED HELIX DNA-BINDING DOMAIN-CONTAINING PROTEIN"/>
    <property type="match status" value="1"/>
</dbReference>